<dbReference type="InterPro" id="IPR011009">
    <property type="entry name" value="Kinase-like_dom_sf"/>
</dbReference>
<comment type="caution">
    <text evidence="3">The sequence shown here is derived from an EMBL/GenBank/DDBJ whole genome shotgun (WGS) entry which is preliminary data.</text>
</comment>
<accession>Q7PW83</accession>
<dbReference type="InParanoid" id="Q7PW83"/>
<dbReference type="PANTHER" id="PTHR11012">
    <property type="entry name" value="PROTEIN KINASE-LIKE DOMAIN-CONTAINING"/>
    <property type="match status" value="1"/>
</dbReference>
<dbReference type="VEuPathDB" id="VectorBase:AGAP009056"/>
<dbReference type="SUPFAM" id="SSF56112">
    <property type="entry name" value="Protein kinase-like (PK-like)"/>
    <property type="match status" value="2"/>
</dbReference>
<dbReference type="PaxDb" id="7165-AGAP009056-PA"/>
<feature type="domain" description="CHK kinase-like" evidence="2">
    <location>
        <begin position="580"/>
        <end position="784"/>
    </location>
</feature>
<dbReference type="SMART" id="SM00587">
    <property type="entry name" value="CHK"/>
    <property type="match status" value="2"/>
</dbReference>
<dbReference type="VEuPathDB" id="VectorBase:AGAMI1_008487"/>
<dbReference type="VEuPathDB" id="VectorBase:AGAMI1_003881"/>
<protein>
    <submittedName>
        <fullName evidence="3">AGAP009056-PA</fullName>
    </submittedName>
</protein>
<dbReference type="Pfam" id="PF02958">
    <property type="entry name" value="EcKL"/>
    <property type="match status" value="2"/>
</dbReference>
<dbReference type="AlphaFoldDB" id="Q7PW83"/>
<feature type="compositionally biased region" description="Polar residues" evidence="1">
    <location>
        <begin position="440"/>
        <end position="458"/>
    </location>
</feature>
<reference evidence="3" key="4">
    <citation type="journal article" date="2007" name="Genome Biol.">
        <title>Update of the Anopheles gambiae PEST genome assembly.</title>
        <authorList>
            <person name="Sharakhova M.V."/>
            <person name="Hammond M.P."/>
            <person name="Lobo N.F."/>
            <person name="Krzywinski J."/>
            <person name="Unger M.F."/>
            <person name="Hillenmeyer M.E."/>
            <person name="Bruggner R.V."/>
            <person name="Birney E."/>
            <person name="Collins F.H."/>
        </authorList>
    </citation>
    <scope>NUCLEOTIDE SEQUENCE</scope>
    <source>
        <strain evidence="3">PEST</strain>
    </source>
</reference>
<reference evidence="3" key="5">
    <citation type="submission" date="2011-05" db="EMBL/GenBank/DDBJ databases">
        <authorList>
            <consortium name="VectorBase"/>
        </authorList>
    </citation>
    <scope>NUCLEOTIDE SEQUENCE</scope>
    <source>
        <strain evidence="3">PEST</strain>
    </source>
</reference>
<dbReference type="PANTHER" id="PTHR11012:SF56">
    <property type="entry name" value="CHK KINASE-LIKE DOMAIN-CONTAINING PROTEIN-RELATED"/>
    <property type="match status" value="1"/>
</dbReference>
<evidence type="ECO:0000313" key="3">
    <source>
        <dbReference type="EMBL" id="EAA14759.4"/>
    </source>
</evidence>
<evidence type="ECO:0000256" key="1">
    <source>
        <dbReference type="SAM" id="MobiDB-lite"/>
    </source>
</evidence>
<feature type="domain" description="CHK kinase-like" evidence="2">
    <location>
        <begin position="140"/>
        <end position="349"/>
    </location>
</feature>
<dbReference type="EMBL" id="AAAB01008984">
    <property type="protein sequence ID" value="EAA14759.4"/>
    <property type="molecule type" value="Genomic_DNA"/>
</dbReference>
<organism evidence="3">
    <name type="scientific">Anopheles gambiae</name>
    <name type="common">African malaria mosquito</name>
    <dbReference type="NCBI Taxonomy" id="7165"/>
    <lineage>
        <taxon>Eukaryota</taxon>
        <taxon>Metazoa</taxon>
        <taxon>Ecdysozoa</taxon>
        <taxon>Arthropoda</taxon>
        <taxon>Hexapoda</taxon>
        <taxon>Insecta</taxon>
        <taxon>Pterygota</taxon>
        <taxon>Neoptera</taxon>
        <taxon>Endopterygota</taxon>
        <taxon>Diptera</taxon>
        <taxon>Nematocera</taxon>
        <taxon>Culicoidea</taxon>
        <taxon>Culicidae</taxon>
        <taxon>Anophelinae</taxon>
        <taxon>Anopheles</taxon>
    </lineage>
</organism>
<reference evidence="3" key="3">
    <citation type="journal article" date="2004" name="Trends Parasitol.">
        <title>The Anopheles gambiae genome: an update.</title>
        <authorList>
            <person name="Mongin E."/>
            <person name="Louis C."/>
            <person name="Holt R.A."/>
            <person name="Birney E."/>
            <person name="Collins F.H."/>
        </authorList>
    </citation>
    <scope>NUCLEOTIDE SEQUENCE</scope>
    <source>
        <strain evidence="3">PEST</strain>
    </source>
</reference>
<gene>
    <name evidence="3" type="ORF">AgaP_AGAP009056</name>
</gene>
<dbReference type="PhylomeDB" id="Q7PW83"/>
<dbReference type="HOGENOM" id="CLU_010718_0_2_1"/>
<reference evidence="3" key="1">
    <citation type="journal article" date="2002" name="Science">
        <title>The genome sequence of the malaria mosquito Anopheles gambiae.</title>
        <authorList>
            <person name="Holt R.A."/>
            <person name="Subramanian G.M."/>
            <person name="Halpern A."/>
            <person name="Sutton G.G."/>
            <person name="Charlab R."/>
            <person name="Nusskern D.R."/>
            <person name="Wincker P."/>
            <person name="Clark A.G."/>
            <person name="Ribeiro J.M."/>
            <person name="Wides R."/>
            <person name="Salzberg S.L."/>
            <person name="Loftus B."/>
            <person name="Yandell M."/>
            <person name="Majoros W.H."/>
            <person name="Rusch D.B."/>
            <person name="Lai Z."/>
            <person name="Kraft C.L."/>
            <person name="Abril J.F."/>
            <person name="Anthouard V."/>
            <person name="Arensburger P."/>
            <person name="Atkinson P.W."/>
            <person name="Baden H."/>
            <person name="de Berardinis V."/>
            <person name="Baldwin D."/>
            <person name="Benes V."/>
            <person name="Biedler J."/>
            <person name="Blass C."/>
            <person name="Bolanos R."/>
            <person name="Boscus D."/>
            <person name="Barnstead M."/>
            <person name="Cai S."/>
            <person name="Center A."/>
            <person name="Chaturverdi K."/>
            <person name="Christophides G.K."/>
            <person name="Chrystal M.A."/>
            <person name="Clamp M."/>
            <person name="Cravchik A."/>
            <person name="Curwen V."/>
            <person name="Dana A."/>
            <person name="Delcher A."/>
            <person name="Dew I."/>
            <person name="Evans C.A."/>
            <person name="Flanigan M."/>
            <person name="Grundschober-Freimoser A."/>
            <person name="Friedli L."/>
            <person name="Gu Z."/>
            <person name="Guan P."/>
            <person name="Guigo R."/>
            <person name="Hillenmeyer M.E."/>
            <person name="Hladun S.L."/>
            <person name="Hogan J.R."/>
            <person name="Hong Y.S."/>
            <person name="Hoover J."/>
            <person name="Jaillon O."/>
            <person name="Ke Z."/>
            <person name="Kodira C."/>
            <person name="Kokoza E."/>
            <person name="Koutsos A."/>
            <person name="Letunic I."/>
            <person name="Levitsky A."/>
            <person name="Liang Y."/>
            <person name="Lin J.J."/>
            <person name="Lobo N.F."/>
            <person name="Lopez J.R."/>
            <person name="Malek J.A."/>
            <person name="McIntosh T.C."/>
            <person name="Meister S."/>
            <person name="Miller J."/>
            <person name="Mobarry C."/>
            <person name="Mongin E."/>
            <person name="Murphy S.D."/>
            <person name="O'Brochta D.A."/>
            <person name="Pfannkoch C."/>
            <person name="Qi R."/>
            <person name="Regier M.A."/>
            <person name="Remington K."/>
            <person name="Shao H."/>
            <person name="Sharakhova M.V."/>
            <person name="Sitter C.D."/>
            <person name="Shetty J."/>
            <person name="Smith T.J."/>
            <person name="Strong R."/>
            <person name="Sun J."/>
            <person name="Thomasova D."/>
            <person name="Ton L.Q."/>
            <person name="Topalis P."/>
            <person name="Tu Z."/>
            <person name="Unger M.F."/>
            <person name="Walenz B."/>
            <person name="Wang A."/>
            <person name="Wang J."/>
            <person name="Wang M."/>
            <person name="Wang X."/>
            <person name="Woodford K.J."/>
            <person name="Wortman J.R."/>
            <person name="Wu M."/>
            <person name="Yao A."/>
            <person name="Zdobnov E.M."/>
            <person name="Zhang H."/>
            <person name="Zhao Q."/>
            <person name="Zhao S."/>
            <person name="Zhu S.C."/>
            <person name="Zhimulev I."/>
            <person name="Coluzzi M."/>
            <person name="della Torre A."/>
            <person name="Roth C.W."/>
            <person name="Louis C."/>
            <person name="Kalush F."/>
            <person name="Mural R.J."/>
            <person name="Myers E.W."/>
            <person name="Adams M.D."/>
            <person name="Smith H.O."/>
            <person name="Broder S."/>
            <person name="Gardner M.J."/>
            <person name="Fraser C.M."/>
            <person name="Birney E."/>
            <person name="Bork P."/>
            <person name="Brey P.T."/>
            <person name="Venter J.C."/>
            <person name="Weissenbach J."/>
            <person name="Kafatos F.C."/>
            <person name="Collins F.H."/>
            <person name="Hoffman S.L."/>
        </authorList>
    </citation>
    <scope>NUCLEOTIDE SEQUENCE [LARGE SCALE GENOMIC DNA]</scope>
    <source>
        <strain evidence="3">PEST</strain>
    </source>
</reference>
<proteinExistence type="predicted"/>
<reference evidence="3" key="2">
    <citation type="submission" date="2002-03" db="EMBL/GenBank/DDBJ databases">
        <authorList>
            <consortium name="The Anopheles Genome Sequencing Consortium"/>
        </authorList>
    </citation>
    <scope>NUCLEOTIDE SEQUENCE</scope>
    <source>
        <strain evidence="3">PEST</strain>
    </source>
</reference>
<dbReference type="VEuPathDB" id="VectorBase:AGAP028153"/>
<dbReference type="eggNOG" id="ENOG502RZD1">
    <property type="taxonomic scope" value="Eukaryota"/>
</dbReference>
<dbReference type="InterPro" id="IPR015897">
    <property type="entry name" value="CHK_kinase-like"/>
</dbReference>
<dbReference type="KEGG" id="aga:1280013"/>
<name>Q7PW83_ANOGA</name>
<evidence type="ECO:0000259" key="2">
    <source>
        <dbReference type="SMART" id="SM00587"/>
    </source>
</evidence>
<sequence length="870" mass="98854">MSSESEAACRPDAAAEKQLPAFLDESLLQYILDENLPDDPIEVDSFTAAIATKPGDNYSSDVYRIVVHYNGSKVIPLVAKIMSEDPTVKEFGQRIGAFMKEVYTCRNLLPIFSQIVSRGSTRIKFGAHCVYATRDPADTVVFQDLNALGYRMPDRTRGGLDLAHCELIMRKIGLFHAASMVYVARGPMERQLFTYQYSHGMVQPRDNVSNNPGLKMFANGLDTFLEVSAGWPELKREIWTKLKALRLTYAKRCAQCLLTERHDQPEVTFRVLNHGDLWTNNMMFRYEDAADEGTVSDVLFVDYQLGSYGSPGLDLVYCLHNCPQFEVRESSTDRLLRLYHESLCEGLSNGGYKQSFPTFEDVLKEYERHEFIGLVSGLSMLPIILMERTDEVELTMGNLVGGEQAVKIRNIQYQGKQYRQSLNPPLPTNRMLFGDRTPNAPHSTSAMSTTAGAPKQQQQHQLPSYLTESLIQRSLEHDLQRPVTIDRFTVGPATAAGDNYLSDVFWIRVEYDGGASEKRLLAKCMPDIGDRGATLDVLDAFRKESETFQHLLPEFTRLVGGGEQFGAKCYYATTEPVRTIVFEDLKALGFRMCDRTKGGLDYDHMTLVMRKIARFHAASMLYAKQSAEHQRRLASRYAYGLHNPQEQPEDSRILQALQKGLEKFISVAGGWPELDGGVLRQLEALLPVFKERIAGCVKPRQPGARYEVLNHGDLWSNNMMFRYGPDDKTVEEIIFVDYQISNYGSPGLDLVYTLYNCPHRDVRIARRAELLQEYHRVLADALRKNGYDRVPTMDDVREEFTRNEFFGLVCAITFLPIMTMERTKDLDLSFDAFFKEGHGEILRDRQYNGAVFRQAVVPILHDLHARGYVR</sequence>
<feature type="region of interest" description="Disordered" evidence="1">
    <location>
        <begin position="433"/>
        <end position="458"/>
    </location>
</feature>
<dbReference type="InterPro" id="IPR004119">
    <property type="entry name" value="EcKL"/>
</dbReference>
<dbReference type="Gene3D" id="3.90.1200.10">
    <property type="match status" value="2"/>
</dbReference>